<gene>
    <name evidence="3" type="ORF">FNH06_20385</name>
</gene>
<dbReference type="AlphaFoldDB" id="A0A558A8C2"/>
<dbReference type="SMART" id="SM00829">
    <property type="entry name" value="PKS_ER"/>
    <property type="match status" value="1"/>
</dbReference>
<sequence length="322" mass="32899">MPKAIVFTEYGGPEVLRLDEVGLPAPGPHQVRVAVRAAGVNPVDWKRRRGKGFAEAGAPLAGPQRLGADVAGVVDAVGPDVTAFTAGDEVFGRAADGAYAEYAVCNAEDLVPKPPELPWQTAAVVAISAETAVRTLRELGIAEGAARGKTVLVHGASGGVGAIAAQLAVLWGAQVIGTAGPSGQELVRSFGAEAVEHGEGWAERVKALAPGGIDAVLDAPGKGVLPESVALTGDPAKVVTIADHRAAGLGVAYSRGMVHRLGMREVFGEVLPLLSSGRLRVVIGAEFPLHEAAAAHRLSESGHPGGRIVLLVDQRTPTGGQR</sequence>
<protein>
    <submittedName>
        <fullName evidence="3">NADP-dependent oxidoreductase</fullName>
    </submittedName>
</protein>
<dbReference type="InterPro" id="IPR011032">
    <property type="entry name" value="GroES-like_sf"/>
</dbReference>
<dbReference type="InterPro" id="IPR036291">
    <property type="entry name" value="NAD(P)-bd_dom_sf"/>
</dbReference>
<dbReference type="InterPro" id="IPR051603">
    <property type="entry name" value="Zinc-ADH_QOR/CCCR"/>
</dbReference>
<dbReference type="PANTHER" id="PTHR44154">
    <property type="entry name" value="QUINONE OXIDOREDUCTASE"/>
    <property type="match status" value="1"/>
</dbReference>
<dbReference type="Pfam" id="PF08240">
    <property type="entry name" value="ADH_N"/>
    <property type="match status" value="1"/>
</dbReference>
<dbReference type="SUPFAM" id="SSF50129">
    <property type="entry name" value="GroES-like"/>
    <property type="match status" value="1"/>
</dbReference>
<dbReference type="InterPro" id="IPR020843">
    <property type="entry name" value="ER"/>
</dbReference>
<dbReference type="Pfam" id="PF13602">
    <property type="entry name" value="ADH_zinc_N_2"/>
    <property type="match status" value="1"/>
</dbReference>
<evidence type="ECO:0000259" key="2">
    <source>
        <dbReference type="SMART" id="SM00829"/>
    </source>
</evidence>
<feature type="domain" description="Enoyl reductase (ER)" evidence="2">
    <location>
        <begin position="11"/>
        <end position="310"/>
    </location>
</feature>
<dbReference type="PANTHER" id="PTHR44154:SF1">
    <property type="entry name" value="QUINONE OXIDOREDUCTASE"/>
    <property type="match status" value="1"/>
</dbReference>
<evidence type="ECO:0000313" key="4">
    <source>
        <dbReference type="Proteomes" id="UP000318578"/>
    </source>
</evidence>
<dbReference type="GO" id="GO:0016491">
    <property type="term" value="F:oxidoreductase activity"/>
    <property type="evidence" value="ECO:0007669"/>
    <property type="project" value="InterPro"/>
</dbReference>
<accession>A0A558A8C2</accession>
<dbReference type="Gene3D" id="3.40.50.720">
    <property type="entry name" value="NAD(P)-binding Rossmann-like Domain"/>
    <property type="match status" value="1"/>
</dbReference>
<name>A0A558A8C2_9PSEU</name>
<dbReference type="RefSeq" id="WP_144641225.1">
    <property type="nucleotide sequence ID" value="NZ_BNAX01000001.1"/>
</dbReference>
<keyword evidence="1" id="KW-0521">NADP</keyword>
<dbReference type="InterPro" id="IPR013154">
    <property type="entry name" value="ADH-like_N"/>
</dbReference>
<proteinExistence type="predicted"/>
<reference evidence="3 4" key="1">
    <citation type="submission" date="2019-07" db="EMBL/GenBank/DDBJ databases">
        <title>New species of Amycolatopsis and Streptomyces.</title>
        <authorList>
            <person name="Duangmal K."/>
            <person name="Teo W.F.A."/>
            <person name="Lipun K."/>
        </authorList>
    </citation>
    <scope>NUCLEOTIDE SEQUENCE [LARGE SCALE GENOMIC DNA]</scope>
    <source>
        <strain evidence="3 4">JCM 30562</strain>
    </source>
</reference>
<dbReference type="SUPFAM" id="SSF51735">
    <property type="entry name" value="NAD(P)-binding Rossmann-fold domains"/>
    <property type="match status" value="1"/>
</dbReference>
<dbReference type="CDD" id="cd05289">
    <property type="entry name" value="MDR_like_2"/>
    <property type="match status" value="1"/>
</dbReference>
<organism evidence="3 4">
    <name type="scientific">Amycolatopsis acidiphila</name>
    <dbReference type="NCBI Taxonomy" id="715473"/>
    <lineage>
        <taxon>Bacteria</taxon>
        <taxon>Bacillati</taxon>
        <taxon>Actinomycetota</taxon>
        <taxon>Actinomycetes</taxon>
        <taxon>Pseudonocardiales</taxon>
        <taxon>Pseudonocardiaceae</taxon>
        <taxon>Amycolatopsis</taxon>
    </lineage>
</organism>
<evidence type="ECO:0000256" key="1">
    <source>
        <dbReference type="ARBA" id="ARBA00022857"/>
    </source>
</evidence>
<dbReference type="OrthoDB" id="3727682at2"/>
<keyword evidence="4" id="KW-1185">Reference proteome</keyword>
<dbReference type="Proteomes" id="UP000318578">
    <property type="component" value="Unassembled WGS sequence"/>
</dbReference>
<comment type="caution">
    <text evidence="3">The sequence shown here is derived from an EMBL/GenBank/DDBJ whole genome shotgun (WGS) entry which is preliminary data.</text>
</comment>
<evidence type="ECO:0000313" key="3">
    <source>
        <dbReference type="EMBL" id="TVT20501.1"/>
    </source>
</evidence>
<dbReference type="EMBL" id="VJZA01000035">
    <property type="protein sequence ID" value="TVT20501.1"/>
    <property type="molecule type" value="Genomic_DNA"/>
</dbReference>
<dbReference type="Gene3D" id="3.90.180.10">
    <property type="entry name" value="Medium-chain alcohol dehydrogenases, catalytic domain"/>
    <property type="match status" value="1"/>
</dbReference>